<dbReference type="EMBL" id="BPVZ01000055">
    <property type="protein sequence ID" value="GKV20512.1"/>
    <property type="molecule type" value="Genomic_DNA"/>
</dbReference>
<proteinExistence type="predicted"/>
<dbReference type="AlphaFoldDB" id="A0AAV5K8Y0"/>
<accession>A0AAV5K8Y0</accession>
<reference evidence="1 2" key="1">
    <citation type="journal article" date="2021" name="Commun. Biol.">
        <title>The genome of Shorea leprosula (Dipterocarpaceae) highlights the ecological relevance of drought in aseasonal tropical rainforests.</title>
        <authorList>
            <person name="Ng K.K.S."/>
            <person name="Kobayashi M.J."/>
            <person name="Fawcett J.A."/>
            <person name="Hatakeyama M."/>
            <person name="Paape T."/>
            <person name="Ng C.H."/>
            <person name="Ang C.C."/>
            <person name="Tnah L.H."/>
            <person name="Lee C.T."/>
            <person name="Nishiyama T."/>
            <person name="Sese J."/>
            <person name="O'Brien M.J."/>
            <person name="Copetti D."/>
            <person name="Mohd Noor M.I."/>
            <person name="Ong R.C."/>
            <person name="Putra M."/>
            <person name="Sireger I.Z."/>
            <person name="Indrioko S."/>
            <person name="Kosugi Y."/>
            <person name="Izuno A."/>
            <person name="Isagi Y."/>
            <person name="Lee S.L."/>
            <person name="Shimizu K.K."/>
        </authorList>
    </citation>
    <scope>NUCLEOTIDE SEQUENCE [LARGE SCALE GENOMIC DNA]</scope>
    <source>
        <strain evidence="1">214</strain>
    </source>
</reference>
<comment type="caution">
    <text evidence="1">The sequence shown here is derived from an EMBL/GenBank/DDBJ whole genome shotgun (WGS) entry which is preliminary data.</text>
</comment>
<evidence type="ECO:0000313" key="1">
    <source>
        <dbReference type="EMBL" id="GKV20512.1"/>
    </source>
</evidence>
<name>A0AAV5K8Y0_9ROSI</name>
<keyword evidence="2" id="KW-1185">Reference proteome</keyword>
<dbReference type="Proteomes" id="UP001054252">
    <property type="component" value="Unassembled WGS sequence"/>
</dbReference>
<evidence type="ECO:0000313" key="2">
    <source>
        <dbReference type="Proteomes" id="UP001054252"/>
    </source>
</evidence>
<sequence>MAKPGFFSNIALRFCSVNSKSCTVSSSSSSPEALFDDAVFLNRRSESERSRCKHTSPDNWQRIRCVFALICIRCLRFTFGSSLC</sequence>
<organism evidence="1 2">
    <name type="scientific">Rubroshorea leprosula</name>
    <dbReference type="NCBI Taxonomy" id="152421"/>
    <lineage>
        <taxon>Eukaryota</taxon>
        <taxon>Viridiplantae</taxon>
        <taxon>Streptophyta</taxon>
        <taxon>Embryophyta</taxon>
        <taxon>Tracheophyta</taxon>
        <taxon>Spermatophyta</taxon>
        <taxon>Magnoliopsida</taxon>
        <taxon>eudicotyledons</taxon>
        <taxon>Gunneridae</taxon>
        <taxon>Pentapetalae</taxon>
        <taxon>rosids</taxon>
        <taxon>malvids</taxon>
        <taxon>Malvales</taxon>
        <taxon>Dipterocarpaceae</taxon>
        <taxon>Rubroshorea</taxon>
    </lineage>
</organism>
<protein>
    <submittedName>
        <fullName evidence="1">Uncharacterized protein</fullName>
    </submittedName>
</protein>
<gene>
    <name evidence="1" type="ORF">SLEP1_g30628</name>
</gene>